<dbReference type="Proteomes" id="UP001497382">
    <property type="component" value="Unassembled WGS sequence"/>
</dbReference>
<organism evidence="1 2">
    <name type="scientific">Larinioides sclopetarius</name>
    <dbReference type="NCBI Taxonomy" id="280406"/>
    <lineage>
        <taxon>Eukaryota</taxon>
        <taxon>Metazoa</taxon>
        <taxon>Ecdysozoa</taxon>
        <taxon>Arthropoda</taxon>
        <taxon>Chelicerata</taxon>
        <taxon>Arachnida</taxon>
        <taxon>Araneae</taxon>
        <taxon>Araneomorphae</taxon>
        <taxon>Entelegynae</taxon>
        <taxon>Araneoidea</taxon>
        <taxon>Araneidae</taxon>
        <taxon>Larinioides</taxon>
    </lineage>
</organism>
<evidence type="ECO:0000313" key="2">
    <source>
        <dbReference type="Proteomes" id="UP001497382"/>
    </source>
</evidence>
<proteinExistence type="predicted"/>
<name>A0AAV1ZWX5_9ARAC</name>
<keyword evidence="2" id="KW-1185">Reference proteome</keyword>
<accession>A0AAV1ZWX5</accession>
<sequence length="39" mass="4607">MVIKRLSFDLALFSAKDVFMKGKRSCGRSIKLLHRLRKR</sequence>
<reference evidence="1 2" key="1">
    <citation type="submission" date="2024-04" db="EMBL/GenBank/DDBJ databases">
        <authorList>
            <person name="Rising A."/>
            <person name="Reimegard J."/>
            <person name="Sonavane S."/>
            <person name="Akerstrom W."/>
            <person name="Nylinder S."/>
            <person name="Hedman E."/>
            <person name="Kallberg Y."/>
        </authorList>
    </citation>
    <scope>NUCLEOTIDE SEQUENCE [LARGE SCALE GENOMIC DNA]</scope>
</reference>
<gene>
    <name evidence="1" type="ORF">LARSCL_LOCUS8607</name>
</gene>
<dbReference type="AlphaFoldDB" id="A0AAV1ZWX5"/>
<protein>
    <submittedName>
        <fullName evidence="1">Uncharacterized protein</fullName>
    </submittedName>
</protein>
<evidence type="ECO:0000313" key="1">
    <source>
        <dbReference type="EMBL" id="CAL1276373.1"/>
    </source>
</evidence>
<comment type="caution">
    <text evidence="1">The sequence shown here is derived from an EMBL/GenBank/DDBJ whole genome shotgun (WGS) entry which is preliminary data.</text>
</comment>
<dbReference type="EMBL" id="CAXIEN010000093">
    <property type="protein sequence ID" value="CAL1276373.1"/>
    <property type="molecule type" value="Genomic_DNA"/>
</dbReference>